<reference evidence="4" key="1">
    <citation type="submission" date="2016-10" db="EMBL/GenBank/DDBJ databases">
        <authorList>
            <person name="Varghese N."/>
            <person name="Submissions S."/>
        </authorList>
    </citation>
    <scope>NUCLEOTIDE SEQUENCE [LARGE SCALE GENOMIC DNA]</scope>
    <source>
        <strain evidence="4">930I</strain>
    </source>
</reference>
<dbReference type="CDD" id="cd00299">
    <property type="entry name" value="GST_C_family"/>
    <property type="match status" value="1"/>
</dbReference>
<dbReference type="SFLD" id="SFLDG00358">
    <property type="entry name" value="Main_(cytGST)"/>
    <property type="match status" value="1"/>
</dbReference>
<dbReference type="Gene3D" id="3.40.30.10">
    <property type="entry name" value="Glutaredoxin"/>
    <property type="match status" value="1"/>
</dbReference>
<dbReference type="EMBL" id="FNCV01000001">
    <property type="protein sequence ID" value="SDG36448.1"/>
    <property type="molecule type" value="Genomic_DNA"/>
</dbReference>
<dbReference type="PANTHER" id="PTHR43968">
    <property type="match status" value="1"/>
</dbReference>
<protein>
    <submittedName>
        <fullName evidence="3">Glutathione S-transferase</fullName>
    </submittedName>
</protein>
<dbReference type="SFLD" id="SFLDS00019">
    <property type="entry name" value="Glutathione_Transferase_(cytos"/>
    <property type="match status" value="1"/>
</dbReference>
<dbReference type="InterPro" id="IPR036249">
    <property type="entry name" value="Thioredoxin-like_sf"/>
</dbReference>
<dbReference type="PANTHER" id="PTHR43968:SF6">
    <property type="entry name" value="GLUTATHIONE S-TRANSFERASE OMEGA"/>
    <property type="match status" value="1"/>
</dbReference>
<dbReference type="Pfam" id="PF00043">
    <property type="entry name" value="GST_C"/>
    <property type="match status" value="1"/>
</dbReference>
<dbReference type="Gene3D" id="1.20.1050.10">
    <property type="match status" value="1"/>
</dbReference>
<feature type="domain" description="GST N-terminal" evidence="1">
    <location>
        <begin position="1"/>
        <end position="80"/>
    </location>
</feature>
<keyword evidence="4" id="KW-1185">Reference proteome</keyword>
<feature type="domain" description="GST C-terminal" evidence="2">
    <location>
        <begin position="85"/>
        <end position="218"/>
    </location>
</feature>
<dbReference type="STRING" id="83401.SAMN05421742_10144"/>
<evidence type="ECO:0000259" key="1">
    <source>
        <dbReference type="PROSITE" id="PS50404"/>
    </source>
</evidence>
<dbReference type="PROSITE" id="PS50405">
    <property type="entry name" value="GST_CTER"/>
    <property type="match status" value="1"/>
</dbReference>
<dbReference type="InterPro" id="IPR036282">
    <property type="entry name" value="Glutathione-S-Trfase_C_sf"/>
</dbReference>
<evidence type="ECO:0000313" key="4">
    <source>
        <dbReference type="Proteomes" id="UP000217076"/>
    </source>
</evidence>
<dbReference type="GO" id="GO:0005737">
    <property type="term" value="C:cytoplasm"/>
    <property type="evidence" value="ECO:0007669"/>
    <property type="project" value="TreeGrafter"/>
</dbReference>
<sequence>MRRLHHHPLCPFSRKVRLCLGEKRLDAELIEEKPWERPPHLLALNPAGNLPVLCEAENGPTVADAQAIAEYLDEAHPDPGLLGPDPKARAEARRLTAWFDHKFFDEVTRHLWGQKLWSRLAGGPPPDSRVLRAGKANIHTHLTYIAWLAERRRWLAGNSLSLADLAAAAQLSVIDYSGDVPWNDHPLAKDWYARLKSRPAFRPLLADTAPGITPPPHYADLDF</sequence>
<dbReference type="SUPFAM" id="SSF47616">
    <property type="entry name" value="GST C-terminal domain-like"/>
    <property type="match status" value="1"/>
</dbReference>
<dbReference type="GO" id="GO:0016740">
    <property type="term" value="F:transferase activity"/>
    <property type="evidence" value="ECO:0007669"/>
    <property type="project" value="UniProtKB-KW"/>
</dbReference>
<dbReference type="Pfam" id="PF13417">
    <property type="entry name" value="GST_N_3"/>
    <property type="match status" value="1"/>
</dbReference>
<dbReference type="InterPro" id="IPR004045">
    <property type="entry name" value="Glutathione_S-Trfase_N"/>
</dbReference>
<accession>A0A1G7TM98</accession>
<dbReference type="InterPro" id="IPR040079">
    <property type="entry name" value="Glutathione_S-Trfase"/>
</dbReference>
<dbReference type="PROSITE" id="PS50404">
    <property type="entry name" value="GST_NTER"/>
    <property type="match status" value="1"/>
</dbReference>
<proteinExistence type="predicted"/>
<dbReference type="Proteomes" id="UP000217076">
    <property type="component" value="Unassembled WGS sequence"/>
</dbReference>
<dbReference type="AlphaFoldDB" id="A0A1G7TM98"/>
<dbReference type="InterPro" id="IPR050983">
    <property type="entry name" value="GST_Omega/HSP26"/>
</dbReference>
<dbReference type="InterPro" id="IPR004046">
    <property type="entry name" value="GST_C"/>
</dbReference>
<keyword evidence="3" id="KW-0808">Transferase</keyword>
<dbReference type="SUPFAM" id="SSF52833">
    <property type="entry name" value="Thioredoxin-like"/>
    <property type="match status" value="1"/>
</dbReference>
<dbReference type="RefSeq" id="WP_092613926.1">
    <property type="nucleotide sequence ID" value="NZ_FNCV01000001.1"/>
</dbReference>
<dbReference type="OrthoDB" id="9794721at2"/>
<gene>
    <name evidence="3" type="ORF">SAMN05421742_10144</name>
</gene>
<evidence type="ECO:0000259" key="2">
    <source>
        <dbReference type="PROSITE" id="PS50405"/>
    </source>
</evidence>
<name>A0A1G7TM98_9PROT</name>
<evidence type="ECO:0000313" key="3">
    <source>
        <dbReference type="EMBL" id="SDG36448.1"/>
    </source>
</evidence>
<organism evidence="3 4">
    <name type="scientific">Roseospirillum parvum</name>
    <dbReference type="NCBI Taxonomy" id="83401"/>
    <lineage>
        <taxon>Bacteria</taxon>
        <taxon>Pseudomonadati</taxon>
        <taxon>Pseudomonadota</taxon>
        <taxon>Alphaproteobacteria</taxon>
        <taxon>Rhodospirillales</taxon>
        <taxon>Rhodospirillaceae</taxon>
        <taxon>Roseospirillum</taxon>
    </lineage>
</organism>
<dbReference type="InterPro" id="IPR010987">
    <property type="entry name" value="Glutathione-S-Trfase_C-like"/>
</dbReference>